<comment type="cofactor">
    <cofactor evidence="12">
        <name>Zn(2+)</name>
        <dbReference type="ChEBI" id="CHEBI:29105"/>
    </cofactor>
    <text evidence="12">Binds 1 zinc ion per subunit.</text>
</comment>
<dbReference type="Gene3D" id="3.30.2010.10">
    <property type="entry name" value="Metalloproteases ('zincins'), catalytic domain"/>
    <property type="match status" value="1"/>
</dbReference>
<feature type="binding site" evidence="12">
    <location>
        <position position="131"/>
    </location>
    <ligand>
        <name>Zn(2+)</name>
        <dbReference type="ChEBI" id="CHEBI:29105"/>
        <note>catalytic</note>
    </ligand>
</feature>
<dbReference type="InterPro" id="IPR050083">
    <property type="entry name" value="HtpX_protease"/>
</dbReference>
<evidence type="ECO:0000256" key="2">
    <source>
        <dbReference type="ARBA" id="ARBA00009779"/>
    </source>
</evidence>
<keyword evidence="8 12" id="KW-0862">Zinc</keyword>
<keyword evidence="15" id="KW-1185">Reference proteome</keyword>
<evidence type="ECO:0000256" key="11">
    <source>
        <dbReference type="ARBA" id="ARBA00023136"/>
    </source>
</evidence>
<dbReference type="GO" id="GO:0008270">
    <property type="term" value="F:zinc ion binding"/>
    <property type="evidence" value="ECO:0007669"/>
    <property type="project" value="UniProtKB-UniRule"/>
</dbReference>
<sequence>MTSQIKTVLLLGLLSGIIIAMGGLLGGRTGVVFAFGLALLMNVGSYWYSDKIVLSMYRARELAPEEAPALHSMVEELARNAGIPKPRICVVPEAAPNAFATGRNPEHAVVAVTEGIMRLLSPEELRGVLGHEMGHIKNRDILIQTIAGVMASAIVTLANIFQFTAIFGGNREGEGGANPLAALMMALLAPLAAGLIQMAISRSREYLADDTGAALCGQPLALAGALAKLGAASGRIPMQDGNPSTEQMFIVTPMFAHGGMAGLFSTHPPIEERIRRLQALARQQQRG</sequence>
<evidence type="ECO:0000256" key="3">
    <source>
        <dbReference type="ARBA" id="ARBA00022475"/>
    </source>
</evidence>
<keyword evidence="5 12" id="KW-0812">Transmembrane</keyword>
<keyword evidence="7 12" id="KW-0378">Hydrolase</keyword>
<feature type="binding site" evidence="12">
    <location>
        <position position="205"/>
    </location>
    <ligand>
        <name>Zn(2+)</name>
        <dbReference type="ChEBI" id="CHEBI:29105"/>
        <note>catalytic</note>
    </ligand>
</feature>
<dbReference type="PANTHER" id="PTHR43221">
    <property type="entry name" value="PROTEASE HTPX"/>
    <property type="match status" value="1"/>
</dbReference>
<gene>
    <name evidence="12" type="primary">htpX</name>
    <name evidence="14" type="ORF">EB812_05065</name>
</gene>
<dbReference type="HAMAP" id="MF_00188">
    <property type="entry name" value="Pept_M48_protease_HtpX"/>
    <property type="match status" value="1"/>
</dbReference>
<evidence type="ECO:0000313" key="15">
    <source>
        <dbReference type="Proteomes" id="UP000292919"/>
    </source>
</evidence>
<evidence type="ECO:0000256" key="6">
    <source>
        <dbReference type="ARBA" id="ARBA00022723"/>
    </source>
</evidence>
<evidence type="ECO:0000256" key="7">
    <source>
        <dbReference type="ARBA" id="ARBA00022801"/>
    </source>
</evidence>
<dbReference type="EC" id="3.4.24.-" evidence="12"/>
<name>A0A6H3F5T5_9BACT</name>
<keyword evidence="6 12" id="KW-0479">Metal-binding</keyword>
<dbReference type="CDD" id="cd07336">
    <property type="entry name" value="M48B_HtpX_like"/>
    <property type="match status" value="1"/>
</dbReference>
<organism evidence="14 15">
    <name type="scientific">Desulfovibrio legallii</name>
    <dbReference type="NCBI Taxonomy" id="571438"/>
    <lineage>
        <taxon>Bacteria</taxon>
        <taxon>Pseudomonadati</taxon>
        <taxon>Thermodesulfobacteriota</taxon>
        <taxon>Desulfovibrionia</taxon>
        <taxon>Desulfovibrionales</taxon>
        <taxon>Desulfovibrionaceae</taxon>
        <taxon>Desulfovibrio</taxon>
    </lineage>
</organism>
<comment type="subcellular location">
    <subcellularLocation>
        <location evidence="1 12">Cell membrane</location>
        <topology evidence="1 12">Multi-pass membrane protein</topology>
    </subcellularLocation>
</comment>
<comment type="similarity">
    <text evidence="2 12">Belongs to the peptidase M48B family.</text>
</comment>
<keyword evidence="11 12" id="KW-0472">Membrane</keyword>
<comment type="caution">
    <text evidence="14">The sequence shown here is derived from an EMBL/GenBank/DDBJ whole genome shotgun (WGS) entry which is preliminary data.</text>
</comment>
<feature type="transmembrane region" description="Helical" evidence="12">
    <location>
        <begin position="7"/>
        <end position="25"/>
    </location>
</feature>
<evidence type="ECO:0000256" key="5">
    <source>
        <dbReference type="ARBA" id="ARBA00022692"/>
    </source>
</evidence>
<evidence type="ECO:0000259" key="13">
    <source>
        <dbReference type="Pfam" id="PF01435"/>
    </source>
</evidence>
<feature type="active site" evidence="12">
    <location>
        <position position="132"/>
    </location>
</feature>
<feature type="transmembrane region" description="Helical" evidence="12">
    <location>
        <begin position="180"/>
        <end position="200"/>
    </location>
</feature>
<dbReference type="InterPro" id="IPR022919">
    <property type="entry name" value="Pept_M48_protease_HtpX"/>
</dbReference>
<feature type="binding site" evidence="12">
    <location>
        <position position="135"/>
    </location>
    <ligand>
        <name>Zn(2+)</name>
        <dbReference type="ChEBI" id="CHEBI:29105"/>
        <note>catalytic</note>
    </ligand>
</feature>
<evidence type="ECO:0000256" key="4">
    <source>
        <dbReference type="ARBA" id="ARBA00022670"/>
    </source>
</evidence>
<dbReference type="GO" id="GO:0005886">
    <property type="term" value="C:plasma membrane"/>
    <property type="evidence" value="ECO:0007669"/>
    <property type="project" value="UniProtKB-SubCell"/>
</dbReference>
<dbReference type="GO" id="GO:0004222">
    <property type="term" value="F:metalloendopeptidase activity"/>
    <property type="evidence" value="ECO:0007669"/>
    <property type="project" value="UniProtKB-UniRule"/>
</dbReference>
<protein>
    <recommendedName>
        <fullName evidence="12">Protease HtpX homolog</fullName>
        <ecNumber evidence="12">3.4.24.-</ecNumber>
    </recommendedName>
</protein>
<accession>A0A6H3F5T5</accession>
<dbReference type="RefSeq" id="WP_118230590.1">
    <property type="nucleotide sequence ID" value="NZ_DBFBQU010000146.1"/>
</dbReference>
<dbReference type="InterPro" id="IPR001915">
    <property type="entry name" value="Peptidase_M48"/>
</dbReference>
<evidence type="ECO:0000256" key="1">
    <source>
        <dbReference type="ARBA" id="ARBA00004651"/>
    </source>
</evidence>
<evidence type="ECO:0000313" key="14">
    <source>
        <dbReference type="EMBL" id="TBH80507.1"/>
    </source>
</evidence>
<keyword evidence="4 12" id="KW-0645">Protease</keyword>
<feature type="transmembrane region" description="Helical" evidence="12">
    <location>
        <begin position="31"/>
        <end position="48"/>
    </location>
</feature>
<evidence type="ECO:0000256" key="8">
    <source>
        <dbReference type="ARBA" id="ARBA00022833"/>
    </source>
</evidence>
<feature type="transmembrane region" description="Helical" evidence="12">
    <location>
        <begin position="141"/>
        <end position="168"/>
    </location>
</feature>
<dbReference type="Proteomes" id="UP000292919">
    <property type="component" value="Unassembled WGS sequence"/>
</dbReference>
<proteinExistence type="inferred from homology"/>
<feature type="domain" description="Peptidase M48" evidence="13">
    <location>
        <begin position="65"/>
        <end position="280"/>
    </location>
</feature>
<dbReference type="AlphaFoldDB" id="A0A6H3F5T5"/>
<keyword evidence="3 12" id="KW-1003">Cell membrane</keyword>
<dbReference type="GO" id="GO:0006508">
    <property type="term" value="P:proteolysis"/>
    <property type="evidence" value="ECO:0007669"/>
    <property type="project" value="UniProtKB-KW"/>
</dbReference>
<evidence type="ECO:0000256" key="10">
    <source>
        <dbReference type="ARBA" id="ARBA00023049"/>
    </source>
</evidence>
<dbReference type="EMBL" id="SIXC01000005">
    <property type="protein sequence ID" value="TBH80507.1"/>
    <property type="molecule type" value="Genomic_DNA"/>
</dbReference>
<keyword evidence="9 12" id="KW-1133">Transmembrane helix</keyword>
<dbReference type="Pfam" id="PF01435">
    <property type="entry name" value="Peptidase_M48"/>
    <property type="match status" value="1"/>
</dbReference>
<keyword evidence="10 12" id="KW-0482">Metalloprotease</keyword>
<reference evidence="14 15" key="1">
    <citation type="submission" date="2018-12" db="EMBL/GenBank/DDBJ databases">
        <title>First genome draft of Desulfovibrio legallis sp. nov.</title>
        <authorList>
            <person name="Ben Dhia O."/>
            <person name="Najjari A."/>
            <person name="Ferjani R."/>
            <person name="Fhoula I."/>
            <person name="Fardeau M.-L."/>
            <person name="Boudabbous A."/>
            <person name="Ouzari H.I."/>
        </authorList>
    </citation>
    <scope>NUCLEOTIDE SEQUENCE [LARGE SCALE GENOMIC DNA]</scope>
    <source>
        <strain evidence="14 15">H1T</strain>
    </source>
</reference>
<evidence type="ECO:0000256" key="12">
    <source>
        <dbReference type="HAMAP-Rule" id="MF_00188"/>
    </source>
</evidence>
<dbReference type="PANTHER" id="PTHR43221:SF1">
    <property type="entry name" value="PROTEASE HTPX"/>
    <property type="match status" value="1"/>
</dbReference>
<evidence type="ECO:0000256" key="9">
    <source>
        <dbReference type="ARBA" id="ARBA00022989"/>
    </source>
</evidence>